<keyword evidence="3" id="KW-1185">Reference proteome</keyword>
<evidence type="ECO:0000256" key="1">
    <source>
        <dbReference type="ARBA" id="ARBA00023172"/>
    </source>
</evidence>
<comment type="caution">
    <text evidence="2">The sequence shown here is derived from an EMBL/GenBank/DDBJ whole genome shotgun (WGS) entry which is preliminary data.</text>
</comment>
<dbReference type="InterPro" id="IPR011010">
    <property type="entry name" value="DNA_brk_join_enz"/>
</dbReference>
<dbReference type="InterPro" id="IPR013762">
    <property type="entry name" value="Integrase-like_cat_sf"/>
</dbReference>
<dbReference type="Gene3D" id="1.10.443.10">
    <property type="entry name" value="Intergrase catalytic core"/>
    <property type="match status" value="1"/>
</dbReference>
<proteinExistence type="predicted"/>
<evidence type="ECO:0000313" key="3">
    <source>
        <dbReference type="Proteomes" id="UP001501303"/>
    </source>
</evidence>
<organism evidence="2 3">
    <name type="scientific">Streptomyces sodiiphilus</name>
    <dbReference type="NCBI Taxonomy" id="226217"/>
    <lineage>
        <taxon>Bacteria</taxon>
        <taxon>Bacillati</taxon>
        <taxon>Actinomycetota</taxon>
        <taxon>Actinomycetes</taxon>
        <taxon>Kitasatosporales</taxon>
        <taxon>Streptomycetaceae</taxon>
        <taxon>Streptomyces</taxon>
    </lineage>
</organism>
<accession>A0ABP5ADC9</accession>
<evidence type="ECO:0008006" key="4">
    <source>
        <dbReference type="Google" id="ProtNLM"/>
    </source>
</evidence>
<gene>
    <name evidence="2" type="ORF">GCM10009716_15950</name>
</gene>
<evidence type="ECO:0000313" key="2">
    <source>
        <dbReference type="EMBL" id="GAA1906872.1"/>
    </source>
</evidence>
<keyword evidence="1" id="KW-0233">DNA recombination</keyword>
<dbReference type="EMBL" id="BAAAMJ010000012">
    <property type="protein sequence ID" value="GAA1906872.1"/>
    <property type="molecule type" value="Genomic_DNA"/>
</dbReference>
<dbReference type="Proteomes" id="UP001501303">
    <property type="component" value="Unassembled WGS sequence"/>
</dbReference>
<name>A0ABP5ADC9_9ACTN</name>
<protein>
    <recommendedName>
        <fullName evidence="4">Tyr recombinase domain-containing protein</fullName>
    </recommendedName>
</protein>
<sequence length="80" mass="8749">MSYSKGKVQRMLTVCIAACQCAPRPCARRAAHLRFTHCSQRGGDARTIMETFGHSTITVTLDTCAHVIGHDAESNTRADQ</sequence>
<reference evidence="3" key="1">
    <citation type="journal article" date="2019" name="Int. J. Syst. Evol. Microbiol.">
        <title>The Global Catalogue of Microorganisms (GCM) 10K type strain sequencing project: providing services to taxonomists for standard genome sequencing and annotation.</title>
        <authorList>
            <consortium name="The Broad Institute Genomics Platform"/>
            <consortium name="The Broad Institute Genome Sequencing Center for Infectious Disease"/>
            <person name="Wu L."/>
            <person name="Ma J."/>
        </authorList>
    </citation>
    <scope>NUCLEOTIDE SEQUENCE [LARGE SCALE GENOMIC DNA]</scope>
    <source>
        <strain evidence="3">JCM 13581</strain>
    </source>
</reference>
<dbReference type="SUPFAM" id="SSF56349">
    <property type="entry name" value="DNA breaking-rejoining enzymes"/>
    <property type="match status" value="1"/>
</dbReference>